<evidence type="ECO:0000259" key="2">
    <source>
        <dbReference type="Pfam" id="PF14470"/>
    </source>
</evidence>
<dbReference type="Pfam" id="PF14470">
    <property type="entry name" value="bPH_3"/>
    <property type="match status" value="1"/>
</dbReference>
<dbReference type="InterPro" id="IPR018649">
    <property type="entry name" value="SHOCT"/>
</dbReference>
<protein>
    <recommendedName>
        <fullName evidence="5">Short C-terminal domain protein</fullName>
    </recommendedName>
</protein>
<gene>
    <name evidence="3" type="ORF">AFULGI_00007700</name>
</gene>
<dbReference type="HOGENOM" id="CLU_1444603_0_0_2"/>
<name>A0A075WD74_ARCFL</name>
<feature type="domain" description="SHOCT" evidence="1">
    <location>
        <begin position="157"/>
        <end position="184"/>
    </location>
</feature>
<reference evidence="3 4" key="1">
    <citation type="submission" date="2013-07" db="EMBL/GenBank/DDBJ databases">
        <title>Genome of Archaeoglobus fulgidus.</title>
        <authorList>
            <person name="Fiebig A."/>
            <person name="Birkeland N.-K."/>
        </authorList>
    </citation>
    <scope>NUCLEOTIDE SEQUENCE [LARGE SCALE GENOMIC DNA]</scope>
    <source>
        <strain evidence="3 4">DSM 8774</strain>
    </source>
</reference>
<dbReference type="InterPro" id="IPR039519">
    <property type="entry name" value="YokE-like_PH"/>
</dbReference>
<dbReference type="Proteomes" id="UP000028501">
    <property type="component" value="Chromosome"/>
</dbReference>
<evidence type="ECO:0000313" key="3">
    <source>
        <dbReference type="EMBL" id="AIG97567.1"/>
    </source>
</evidence>
<evidence type="ECO:0000313" key="4">
    <source>
        <dbReference type="Proteomes" id="UP000028501"/>
    </source>
</evidence>
<dbReference type="AlphaFoldDB" id="A0A075WD74"/>
<evidence type="ECO:0008006" key="5">
    <source>
        <dbReference type="Google" id="ProtNLM"/>
    </source>
</evidence>
<accession>A0A075WD74</accession>
<feature type="domain" description="YokE-like PH" evidence="2">
    <location>
        <begin position="12"/>
        <end position="105"/>
    </location>
</feature>
<organism evidence="3 4">
    <name type="scientific">Archaeoglobus fulgidus DSM 8774</name>
    <dbReference type="NCBI Taxonomy" id="1344584"/>
    <lineage>
        <taxon>Archaea</taxon>
        <taxon>Methanobacteriati</taxon>
        <taxon>Methanobacteriota</taxon>
        <taxon>Archaeoglobi</taxon>
        <taxon>Archaeoglobales</taxon>
        <taxon>Archaeoglobaceae</taxon>
        <taxon>Archaeoglobus</taxon>
    </lineage>
</organism>
<proteinExistence type="predicted"/>
<dbReference type="KEGG" id="afg:AFULGI_00007700"/>
<evidence type="ECO:0000259" key="1">
    <source>
        <dbReference type="Pfam" id="PF09851"/>
    </source>
</evidence>
<sequence length="187" mass="21898">MAELPDEILENLYPGEDVLYSVKKKLYTELKPKYLIVTDRRIIYLDQKILGRYDLIDIPYEKLEFVHFKKGKIGAKFIIRNEEGEEIVLTWMEKDEAEKAIEAIRDAINAIAVEPVSIQKRKGILGFELELSKPKEFITRTYPQAVAKAAPKEDPIERIRKLKELYESGVISREEFEEKKRKLLDQI</sequence>
<dbReference type="EMBL" id="CP006577">
    <property type="protein sequence ID" value="AIG97567.1"/>
    <property type="molecule type" value="Genomic_DNA"/>
</dbReference>
<dbReference type="Pfam" id="PF09851">
    <property type="entry name" value="SHOCT"/>
    <property type="match status" value="1"/>
</dbReference>